<dbReference type="EMBL" id="CM055111">
    <property type="protein sequence ID" value="KAJ7519121.1"/>
    <property type="molecule type" value="Genomic_DNA"/>
</dbReference>
<proteinExistence type="predicted"/>
<gene>
    <name evidence="1" type="ORF">O6H91_20G023700</name>
</gene>
<name>A0ACC2ANY1_DIPCM</name>
<evidence type="ECO:0000313" key="1">
    <source>
        <dbReference type="EMBL" id="KAJ7519121.1"/>
    </source>
</evidence>
<organism evidence="1 2">
    <name type="scientific">Diphasiastrum complanatum</name>
    <name type="common">Issler's clubmoss</name>
    <name type="synonym">Lycopodium complanatum</name>
    <dbReference type="NCBI Taxonomy" id="34168"/>
    <lineage>
        <taxon>Eukaryota</taxon>
        <taxon>Viridiplantae</taxon>
        <taxon>Streptophyta</taxon>
        <taxon>Embryophyta</taxon>
        <taxon>Tracheophyta</taxon>
        <taxon>Lycopodiopsida</taxon>
        <taxon>Lycopodiales</taxon>
        <taxon>Lycopodiaceae</taxon>
        <taxon>Lycopodioideae</taxon>
        <taxon>Diphasiastrum</taxon>
    </lineage>
</organism>
<comment type="caution">
    <text evidence="1">The sequence shown here is derived from an EMBL/GenBank/DDBJ whole genome shotgun (WGS) entry which is preliminary data.</text>
</comment>
<protein>
    <submittedName>
        <fullName evidence="1">Uncharacterized protein</fullName>
    </submittedName>
</protein>
<accession>A0ACC2ANY1</accession>
<sequence length="204" mass="23184">MEGILGPPQGGHIARRTLEKLMQAEGDEKEAIEKQASLERERRRAAREARIVPETNEGLVEFFMQTEAQDFDFEIARCRLRLNGEFFSYLQQEVSSLRFSLDRTKDVEDRLVELEALQQVLIEGTEAYDKLSLDLVRAKAQLARILASKDKRATLLEMVAKNELDRSLLALLDQNIATANAAGQEQVSKFMEKIRGAVLKYISL</sequence>
<dbReference type="Proteomes" id="UP001162992">
    <property type="component" value="Chromosome 20"/>
</dbReference>
<reference evidence="2" key="1">
    <citation type="journal article" date="2024" name="Proc. Natl. Acad. Sci. U.S.A.">
        <title>Extraordinary preservation of gene collinearity over three hundred million years revealed in homosporous lycophytes.</title>
        <authorList>
            <person name="Li C."/>
            <person name="Wickell D."/>
            <person name="Kuo L.Y."/>
            <person name="Chen X."/>
            <person name="Nie B."/>
            <person name="Liao X."/>
            <person name="Peng D."/>
            <person name="Ji J."/>
            <person name="Jenkins J."/>
            <person name="Williams M."/>
            <person name="Shu S."/>
            <person name="Plott C."/>
            <person name="Barry K."/>
            <person name="Rajasekar S."/>
            <person name="Grimwood J."/>
            <person name="Han X."/>
            <person name="Sun S."/>
            <person name="Hou Z."/>
            <person name="He W."/>
            <person name="Dai G."/>
            <person name="Sun C."/>
            <person name="Schmutz J."/>
            <person name="Leebens-Mack J.H."/>
            <person name="Li F.W."/>
            <person name="Wang L."/>
        </authorList>
    </citation>
    <scope>NUCLEOTIDE SEQUENCE [LARGE SCALE GENOMIC DNA]</scope>
    <source>
        <strain evidence="2">cv. PW_Plant_1</strain>
    </source>
</reference>
<keyword evidence="2" id="KW-1185">Reference proteome</keyword>
<evidence type="ECO:0000313" key="2">
    <source>
        <dbReference type="Proteomes" id="UP001162992"/>
    </source>
</evidence>